<comment type="similarity">
    <text evidence="7">Belongs to the chloroperoxidase family.</text>
</comment>
<evidence type="ECO:0000259" key="8">
    <source>
        <dbReference type="PROSITE" id="PS51405"/>
    </source>
</evidence>
<evidence type="ECO:0000256" key="3">
    <source>
        <dbReference type="ARBA" id="ARBA00022617"/>
    </source>
</evidence>
<comment type="cofactor">
    <cofactor evidence="1">
        <name>heme b</name>
        <dbReference type="ChEBI" id="CHEBI:60344"/>
    </cofactor>
</comment>
<evidence type="ECO:0000256" key="7">
    <source>
        <dbReference type="ARBA" id="ARBA00025795"/>
    </source>
</evidence>
<evidence type="ECO:0000256" key="2">
    <source>
        <dbReference type="ARBA" id="ARBA00022559"/>
    </source>
</evidence>
<sequence>MVLCSRAVQACVAAATVFSPAVDAFPTAENFAKLVGRYTPGLDDASAHFAKIQEELVKLREKRLLFDPLTEPIDITGEHAFVPPDFDSGDQRGPCPGLNALANHNYIPHDGVVGFIDLIDALNTVLGMGIDLSTVLAIMGTVGVGNPISLTPGFSIGGAPPDDSLFSSNILGNLLGLLGKPRGLQGSHNWIEGDSSNTRDDLYVTGDAWTMNMTLFRMAYDSVEGDVITMEDIGNRAAERFRESIEINPYFYYGPYTGLIARNAGYAFAGRILSNHSTEFPGGQLTKDVFKSFFGVTEDKDGELVYNVGHERIPENWFRTPVDYGLVSLNLDLVSWVLQHPELGSVGGNMGEVNSFAGVDLHDVTGGLLNATSLLEGNNLFCFALEVVKTFAPNALAPLFQTLEVPLKMVNDAVVGPLLDVGCPAFQDLTMEGDDFFTGLSGKYPGANKSGSAL</sequence>
<dbReference type="PANTHER" id="PTHR33577">
    <property type="entry name" value="STERIGMATOCYSTIN BIOSYNTHESIS PEROXIDASE STCC-RELATED"/>
    <property type="match status" value="1"/>
</dbReference>
<dbReference type="Gene3D" id="1.10.489.10">
    <property type="entry name" value="Chloroperoxidase-like"/>
    <property type="match status" value="1"/>
</dbReference>
<dbReference type="SUPFAM" id="SSF47571">
    <property type="entry name" value="Cloroperoxidase"/>
    <property type="match status" value="1"/>
</dbReference>
<evidence type="ECO:0000313" key="9">
    <source>
        <dbReference type="EMBL" id="KAK7729309.1"/>
    </source>
</evidence>
<keyword evidence="6" id="KW-0408">Iron</keyword>
<dbReference type="Proteomes" id="UP001430848">
    <property type="component" value="Unassembled WGS sequence"/>
</dbReference>
<reference evidence="9 10" key="1">
    <citation type="submission" date="2024-02" db="EMBL/GenBank/DDBJ databases">
        <title>De novo assembly and annotation of 12 fungi associated with fruit tree decline syndrome in Ontario, Canada.</title>
        <authorList>
            <person name="Sulman M."/>
            <person name="Ellouze W."/>
            <person name="Ilyukhin E."/>
        </authorList>
    </citation>
    <scope>NUCLEOTIDE SEQUENCE [LARGE SCALE GENOMIC DNA]</scope>
    <source>
        <strain evidence="9 10">M169</strain>
    </source>
</reference>
<comment type="caution">
    <text evidence="9">The sequence shown here is derived from an EMBL/GenBank/DDBJ whole genome shotgun (WGS) entry which is preliminary data.</text>
</comment>
<dbReference type="Pfam" id="PF01328">
    <property type="entry name" value="Peroxidase_2"/>
    <property type="match status" value="1"/>
</dbReference>
<keyword evidence="3" id="KW-0349">Heme</keyword>
<keyword evidence="2" id="KW-0575">Peroxidase</keyword>
<keyword evidence="4" id="KW-0479">Metal-binding</keyword>
<evidence type="ECO:0000256" key="6">
    <source>
        <dbReference type="ARBA" id="ARBA00023004"/>
    </source>
</evidence>
<protein>
    <recommendedName>
        <fullName evidence="8">Heme haloperoxidase family profile domain-containing protein</fullName>
    </recommendedName>
</protein>
<feature type="domain" description="Heme haloperoxidase family profile" evidence="8">
    <location>
        <begin position="77"/>
        <end position="331"/>
    </location>
</feature>
<organism evidence="9 10">
    <name type="scientific">Diaporthe eres</name>
    <name type="common">Phomopsis oblonga</name>
    <dbReference type="NCBI Taxonomy" id="83184"/>
    <lineage>
        <taxon>Eukaryota</taxon>
        <taxon>Fungi</taxon>
        <taxon>Dikarya</taxon>
        <taxon>Ascomycota</taxon>
        <taxon>Pezizomycotina</taxon>
        <taxon>Sordariomycetes</taxon>
        <taxon>Sordariomycetidae</taxon>
        <taxon>Diaporthales</taxon>
        <taxon>Diaporthaceae</taxon>
        <taxon>Diaporthe</taxon>
        <taxon>Diaporthe eres species complex</taxon>
    </lineage>
</organism>
<dbReference type="InterPro" id="IPR036851">
    <property type="entry name" value="Chloroperoxidase-like_sf"/>
</dbReference>
<evidence type="ECO:0000313" key="10">
    <source>
        <dbReference type="Proteomes" id="UP001430848"/>
    </source>
</evidence>
<dbReference type="EMBL" id="JAKNSF020000029">
    <property type="protein sequence ID" value="KAK7729309.1"/>
    <property type="molecule type" value="Genomic_DNA"/>
</dbReference>
<keyword evidence="5" id="KW-0560">Oxidoreductase</keyword>
<evidence type="ECO:0000256" key="4">
    <source>
        <dbReference type="ARBA" id="ARBA00022723"/>
    </source>
</evidence>
<accession>A0ABR1P8N9</accession>
<dbReference type="PROSITE" id="PS51405">
    <property type="entry name" value="HEME_HALOPEROXIDASE"/>
    <property type="match status" value="1"/>
</dbReference>
<gene>
    <name evidence="9" type="ORF">SLS63_006182</name>
</gene>
<name>A0ABR1P8N9_DIAER</name>
<dbReference type="InterPro" id="IPR000028">
    <property type="entry name" value="Chloroperoxidase"/>
</dbReference>
<keyword evidence="10" id="KW-1185">Reference proteome</keyword>
<proteinExistence type="inferred from homology"/>
<dbReference type="PANTHER" id="PTHR33577:SF16">
    <property type="entry name" value="HEME HALOPEROXIDASE FAMILY PROFILE DOMAIN-CONTAINING PROTEIN"/>
    <property type="match status" value="1"/>
</dbReference>
<evidence type="ECO:0000256" key="5">
    <source>
        <dbReference type="ARBA" id="ARBA00023002"/>
    </source>
</evidence>
<evidence type="ECO:0000256" key="1">
    <source>
        <dbReference type="ARBA" id="ARBA00001970"/>
    </source>
</evidence>